<evidence type="ECO:0000256" key="2">
    <source>
        <dbReference type="ARBA" id="ARBA00022603"/>
    </source>
</evidence>
<evidence type="ECO:0000256" key="1">
    <source>
        <dbReference type="ARBA" id="ARBA00011900"/>
    </source>
</evidence>
<dbReference type="GO" id="GO:0032259">
    <property type="term" value="P:methylation"/>
    <property type="evidence" value="ECO:0007669"/>
    <property type="project" value="UniProtKB-KW"/>
</dbReference>
<dbReference type="EnsemblBacteria" id="ABK78136">
    <property type="protein sequence ID" value="ABK78136"/>
    <property type="gene ID" value="CENSYa_1514"/>
</dbReference>
<dbReference type="GO" id="GO:0006304">
    <property type="term" value="P:DNA modification"/>
    <property type="evidence" value="ECO:0007669"/>
    <property type="project" value="InterPro"/>
</dbReference>
<keyword evidence="4" id="KW-0949">S-adenosyl-L-methionine</keyword>
<evidence type="ECO:0000313" key="7">
    <source>
        <dbReference type="EMBL" id="ABK78136.1"/>
    </source>
</evidence>
<sequence length="1323" mass="151433">MKQIFDALGVDPKKKDELNLAVGWKAYQLVQDNNFDVQIIHVKSGPKNLGELRKSVKRLEDCMIVCDPLGVFFVKNHDEHHATEMNNGGADTVADIIKGEELLQAKSERHYRQRLYQILLKMQNEADDFDNRGLFSSYYLKRHLLDKYNPDAGIVNRLPGGGVEKMLEVLGWKLKDGGFKDKTVSVITTNQRNFGIAEKGEVSPGMMADAAIKTSKWCILTNGKRWRLYSDNVSATSMNYLEIVLDKQTSVKYLAVLFGRASYTAKYPLIQKIFDESLAKATKARDDLTRELVEPKGIFLDIVKGVVNPGKNMYEDIILEEARDTAMKIMYRIWFVAYAESRDLLPIDDKKYEPISLQRIRRKLDTYENSGNKCWDDLLKLFNLISEGSPKHNLPQYNGDLFAYKKEIDGIFISNKYIVQALRGLLEKDGEAIDYADFGVRHLGNVFENLMSFSVKQARENINLVEEKGVFKEVKSKIEGALSFNKYELYLAAKGGIVSRKMSASYYTNEDMVKFLVWRGLEPILKKREVKLGTDVRRYVEHKTEENKRICIDRLTDIQILDPSMGSGHFLVEALNRMTDWCNNMLNKYPEHPMMEIIRSDRTEVIDEQKKKGVKIAEALLTQDVLLKRHIMKRCIFGVDIQPMAVELARLSLWLDSFAMGMPLTYMGHHLRCGDSTMGLFNEDFQKMEGSGHLMITPAPKSIEAMGEITDSADITVSQARDSEKAFEKYTKLTEEKRRALDALTASRIDKDFFSKKTPEAGKKAYIEVIAKNEGNAAKASRAAELKERHTFFHWEHEFGDAFTDARKGFDLIVGNPPWEVLKPSNNEFFSKYDIGFRKLPPKEKSERKAELLCDKKIKTAWDTYEETINEKNRFYTQMGNKGNTDLMPTSGDRDLWKLMLVKSMNMLTKNGVLSIVIPSSILSAKGVSNLRKAILKRDIRSMYVFENRKKIFSIHSSYRFVLLTVRNGNGDDNFPVGFYLHYLESLTNDNSEKEKFGCMSKKTILKSEDYIIPETVGNKLSALRILESHNTLNDGWNDGWSVNTCRGIEGSDDSIPFTTDKNGCVLYYGANIHQYMDDWESTSTVKRSIEVDGGLEMMKNKRCFNKQYNQIHKLPRLVYRKVASSTNMRACIATMIPPNTFYTDSLETVIPCYNDKIPLDENYTNQSLYMCGLFNSLVFDFVIRSKMQTNLPTIIKSTPIPPPSHKIEITRLAGKLVVGIPQFAKLARSMKIDNKKVTTKQRIEYDAKINALVADAYGLTEKEYQTVIDSFPAFKRNKNLVQTDSIKWDNNNIKEFYGEMAARSMQIFKAIQLKKERGSKKQ</sequence>
<dbReference type="Proteomes" id="UP000000758">
    <property type="component" value="Chromosome"/>
</dbReference>
<name>A0RXR9_CENSY</name>
<keyword evidence="2 7" id="KW-0489">Methyltransferase</keyword>
<dbReference type="InterPro" id="IPR029063">
    <property type="entry name" value="SAM-dependent_MTases_sf"/>
</dbReference>
<organism evidence="7 8">
    <name type="scientific">Cenarchaeum symbiosum (strain A)</name>
    <dbReference type="NCBI Taxonomy" id="414004"/>
    <lineage>
        <taxon>Archaea</taxon>
        <taxon>Nitrososphaerota</taxon>
        <taxon>Candidatus Cenarchaeales</taxon>
        <taxon>Candidatus Cenarchaeaceae</taxon>
        <taxon>Candidatus Cenarchaeum</taxon>
    </lineage>
</organism>
<keyword evidence="3" id="KW-0808">Transferase</keyword>
<dbReference type="REBASE" id="14187">
    <property type="entry name" value="CsyAORF1514P"/>
</dbReference>
<dbReference type="STRING" id="414004.CENSYa_1514"/>
<dbReference type="PANTHER" id="PTHR33841:SF1">
    <property type="entry name" value="DNA METHYLTRANSFERASE A"/>
    <property type="match status" value="1"/>
</dbReference>
<comment type="catalytic activity">
    <reaction evidence="5">
        <text>a 2'-deoxyadenosine in DNA + S-adenosyl-L-methionine = an N(6)-methyl-2'-deoxyadenosine in DNA + S-adenosyl-L-homocysteine + H(+)</text>
        <dbReference type="Rhea" id="RHEA:15197"/>
        <dbReference type="Rhea" id="RHEA-COMP:12418"/>
        <dbReference type="Rhea" id="RHEA-COMP:12419"/>
        <dbReference type="ChEBI" id="CHEBI:15378"/>
        <dbReference type="ChEBI" id="CHEBI:57856"/>
        <dbReference type="ChEBI" id="CHEBI:59789"/>
        <dbReference type="ChEBI" id="CHEBI:90615"/>
        <dbReference type="ChEBI" id="CHEBI:90616"/>
        <dbReference type="EC" id="2.1.1.72"/>
    </reaction>
</comment>
<dbReference type="PANTHER" id="PTHR33841">
    <property type="entry name" value="DNA METHYLTRANSFERASE YEEA-RELATED"/>
    <property type="match status" value="1"/>
</dbReference>
<dbReference type="EC" id="2.1.1.72" evidence="1"/>
<dbReference type="InterPro" id="IPR002052">
    <property type="entry name" value="DNA_methylase_N6_adenine_CS"/>
</dbReference>
<evidence type="ECO:0000259" key="6">
    <source>
        <dbReference type="Pfam" id="PF07669"/>
    </source>
</evidence>
<dbReference type="InterPro" id="IPR011639">
    <property type="entry name" value="MethylTrfase_TaqI-like_dom"/>
</dbReference>
<evidence type="ECO:0000313" key="8">
    <source>
        <dbReference type="Proteomes" id="UP000000758"/>
    </source>
</evidence>
<dbReference type="GO" id="GO:0003676">
    <property type="term" value="F:nucleic acid binding"/>
    <property type="evidence" value="ECO:0007669"/>
    <property type="project" value="InterPro"/>
</dbReference>
<dbReference type="HOGENOM" id="CLU_256886_0_0_2"/>
<dbReference type="KEGG" id="csy:CENSYa_1514"/>
<evidence type="ECO:0000256" key="4">
    <source>
        <dbReference type="ARBA" id="ARBA00022691"/>
    </source>
</evidence>
<dbReference type="Gene3D" id="3.40.50.150">
    <property type="entry name" value="Vaccinia Virus protein VP39"/>
    <property type="match status" value="1"/>
</dbReference>
<dbReference type="InterPro" id="IPR050953">
    <property type="entry name" value="N4_N6_ade-DNA_methylase"/>
</dbReference>
<dbReference type="SUPFAM" id="SSF53335">
    <property type="entry name" value="S-adenosyl-L-methionine-dependent methyltransferases"/>
    <property type="match status" value="1"/>
</dbReference>
<protein>
    <recommendedName>
        <fullName evidence="1">site-specific DNA-methyltransferase (adenine-specific)</fullName>
        <ecNumber evidence="1">2.1.1.72</ecNumber>
    </recommendedName>
</protein>
<dbReference type="EMBL" id="DP000238">
    <property type="protein sequence ID" value="ABK78136.1"/>
    <property type="molecule type" value="Genomic_DNA"/>
</dbReference>
<dbReference type="Pfam" id="PF07669">
    <property type="entry name" value="Eco57I"/>
    <property type="match status" value="1"/>
</dbReference>
<reference evidence="7 8" key="1">
    <citation type="journal article" date="2006" name="Proc. Natl. Acad. Sci. U.S.A.">
        <title>Genomic analysis of the uncultivated marine crenarchaeote Cenarchaeum symbiosum.</title>
        <authorList>
            <person name="Hallam S.J."/>
            <person name="Konstantinidis K.T."/>
            <person name="Putnam N."/>
            <person name="Schleper C."/>
            <person name="Watanabe Y."/>
            <person name="Sugahara J."/>
            <person name="Preston C."/>
            <person name="de la Torre J."/>
            <person name="Richardson P.M."/>
            <person name="DeLong E.F."/>
        </authorList>
    </citation>
    <scope>NUCLEOTIDE SEQUENCE [LARGE SCALE GENOMIC DNA]</scope>
    <source>
        <strain evidence="8">A</strain>
    </source>
</reference>
<evidence type="ECO:0000256" key="3">
    <source>
        <dbReference type="ARBA" id="ARBA00022679"/>
    </source>
</evidence>
<feature type="domain" description="Type II methyltransferase M.TaqI-like" evidence="6">
    <location>
        <begin position="635"/>
        <end position="828"/>
    </location>
</feature>
<dbReference type="PRINTS" id="PR00507">
    <property type="entry name" value="N12N6MTFRASE"/>
</dbReference>
<dbReference type="GO" id="GO:0009007">
    <property type="term" value="F:site-specific DNA-methyltransferase (adenine-specific) activity"/>
    <property type="evidence" value="ECO:0007669"/>
    <property type="project" value="UniProtKB-EC"/>
</dbReference>
<evidence type="ECO:0000256" key="5">
    <source>
        <dbReference type="ARBA" id="ARBA00047942"/>
    </source>
</evidence>
<dbReference type="PROSITE" id="PS00092">
    <property type="entry name" value="N6_MTASE"/>
    <property type="match status" value="1"/>
</dbReference>
<gene>
    <name evidence="7" type="ordered locus">CENSYa_1514</name>
</gene>
<proteinExistence type="predicted"/>
<keyword evidence="8" id="KW-1185">Reference proteome</keyword>
<accession>A0RXR9</accession>